<proteinExistence type="predicted"/>
<evidence type="ECO:0000256" key="1">
    <source>
        <dbReference type="ARBA" id="ARBA00022723"/>
    </source>
</evidence>
<name>A0A382NSV2_9ZZZZ</name>
<accession>A0A382NSV2</accession>
<keyword evidence="1" id="KW-0479">Metal-binding</keyword>
<sequence length="169" mass="18703">HNRGTGPIPANQTIIIDIFPQSAETRYWGDMTRTVVRGEASEEARKLYQDVFAAQDWAIKELEDGACGKRIHQGIVELFEERGSRTEERDGSKVGFFHGTGHGVGLDIHENPRLGKVGHELKTGHVITIEPGLYYPGVGGVRIEDLLVVTEDGHHNLTSFPKGSETFEI</sequence>
<dbReference type="InterPro" id="IPR001131">
    <property type="entry name" value="Peptidase_M24B_aminopep-P_CS"/>
</dbReference>
<keyword evidence="2" id="KW-0378">Hydrolase</keyword>
<protein>
    <recommendedName>
        <fullName evidence="3">Peptidase M24 domain-containing protein</fullName>
    </recommendedName>
</protein>
<evidence type="ECO:0000313" key="4">
    <source>
        <dbReference type="EMBL" id="SVC63720.1"/>
    </source>
</evidence>
<dbReference type="Pfam" id="PF00557">
    <property type="entry name" value="Peptidase_M24"/>
    <property type="match status" value="1"/>
</dbReference>
<dbReference type="GO" id="GO:0016787">
    <property type="term" value="F:hydrolase activity"/>
    <property type="evidence" value="ECO:0007669"/>
    <property type="project" value="UniProtKB-KW"/>
</dbReference>
<evidence type="ECO:0000256" key="2">
    <source>
        <dbReference type="ARBA" id="ARBA00022801"/>
    </source>
</evidence>
<feature type="domain" description="Peptidase M24" evidence="3">
    <location>
        <begin position="5"/>
        <end position="151"/>
    </location>
</feature>
<dbReference type="InterPro" id="IPR036005">
    <property type="entry name" value="Creatinase/aminopeptidase-like"/>
</dbReference>
<reference evidence="4" key="1">
    <citation type="submission" date="2018-05" db="EMBL/GenBank/DDBJ databases">
        <authorList>
            <person name="Lanie J.A."/>
            <person name="Ng W.-L."/>
            <person name="Kazmierczak K.M."/>
            <person name="Andrzejewski T.M."/>
            <person name="Davidsen T.M."/>
            <person name="Wayne K.J."/>
            <person name="Tettelin H."/>
            <person name="Glass J.I."/>
            <person name="Rusch D."/>
            <person name="Podicherti R."/>
            <person name="Tsui H.-C.T."/>
            <person name="Winkler M.E."/>
        </authorList>
    </citation>
    <scope>NUCLEOTIDE SEQUENCE</scope>
</reference>
<dbReference type="PANTHER" id="PTHR46112">
    <property type="entry name" value="AMINOPEPTIDASE"/>
    <property type="match status" value="1"/>
</dbReference>
<dbReference type="Gene3D" id="3.90.230.10">
    <property type="entry name" value="Creatinase/methionine aminopeptidase superfamily"/>
    <property type="match status" value="1"/>
</dbReference>
<dbReference type="PANTHER" id="PTHR46112:SF2">
    <property type="entry name" value="XAA-PRO AMINOPEPTIDASE P-RELATED"/>
    <property type="match status" value="1"/>
</dbReference>
<dbReference type="AlphaFoldDB" id="A0A382NSV2"/>
<dbReference type="InterPro" id="IPR050659">
    <property type="entry name" value="Peptidase_M24B"/>
</dbReference>
<feature type="non-terminal residue" evidence="4">
    <location>
        <position position="1"/>
    </location>
</feature>
<dbReference type="EMBL" id="UINC01102249">
    <property type="protein sequence ID" value="SVC63720.1"/>
    <property type="molecule type" value="Genomic_DNA"/>
</dbReference>
<evidence type="ECO:0000259" key="3">
    <source>
        <dbReference type="Pfam" id="PF00557"/>
    </source>
</evidence>
<dbReference type="SUPFAM" id="SSF55920">
    <property type="entry name" value="Creatinase/aminopeptidase"/>
    <property type="match status" value="1"/>
</dbReference>
<gene>
    <name evidence="4" type="ORF">METZ01_LOCUS316574</name>
</gene>
<organism evidence="4">
    <name type="scientific">marine metagenome</name>
    <dbReference type="NCBI Taxonomy" id="408172"/>
    <lineage>
        <taxon>unclassified sequences</taxon>
        <taxon>metagenomes</taxon>
        <taxon>ecological metagenomes</taxon>
    </lineage>
</organism>
<dbReference type="GO" id="GO:0046872">
    <property type="term" value="F:metal ion binding"/>
    <property type="evidence" value="ECO:0007669"/>
    <property type="project" value="UniProtKB-KW"/>
</dbReference>
<dbReference type="InterPro" id="IPR000994">
    <property type="entry name" value="Pept_M24"/>
</dbReference>
<dbReference type="PROSITE" id="PS00491">
    <property type="entry name" value="PROLINE_PEPTIDASE"/>
    <property type="match status" value="1"/>
</dbReference>